<proteinExistence type="predicted"/>
<dbReference type="EMBL" id="UYYB01132035">
    <property type="protein sequence ID" value="VDM84671.1"/>
    <property type="molecule type" value="Genomic_DNA"/>
</dbReference>
<keyword evidence="3" id="KW-1185">Reference proteome</keyword>
<evidence type="ECO:0008006" key="4">
    <source>
        <dbReference type="Google" id="ProtNLM"/>
    </source>
</evidence>
<feature type="signal peptide" evidence="1">
    <location>
        <begin position="1"/>
        <end position="24"/>
    </location>
</feature>
<dbReference type="Proteomes" id="UP000270094">
    <property type="component" value="Unassembled WGS sequence"/>
</dbReference>
<keyword evidence="1" id="KW-0732">Signal</keyword>
<accession>A0A3P7JG54</accession>
<evidence type="ECO:0000313" key="3">
    <source>
        <dbReference type="Proteomes" id="UP000270094"/>
    </source>
</evidence>
<gene>
    <name evidence="2" type="ORF">SVUK_LOCUS19669</name>
</gene>
<reference evidence="2 3" key="1">
    <citation type="submission" date="2018-11" db="EMBL/GenBank/DDBJ databases">
        <authorList>
            <consortium name="Pathogen Informatics"/>
        </authorList>
    </citation>
    <scope>NUCLEOTIDE SEQUENCE [LARGE SCALE GENOMIC DNA]</scope>
</reference>
<protein>
    <recommendedName>
        <fullName evidence="4">Secreted protein</fullName>
    </recommendedName>
</protein>
<evidence type="ECO:0000256" key="1">
    <source>
        <dbReference type="SAM" id="SignalP"/>
    </source>
</evidence>
<evidence type="ECO:0000313" key="2">
    <source>
        <dbReference type="EMBL" id="VDM84671.1"/>
    </source>
</evidence>
<sequence length="67" mass="7306">MIAAVARLSVFLLDGLVRIGSVVATVCSWIETADSVSGKMKRDCSVDAVSTEAETLKLSVWIQRRQH</sequence>
<organism evidence="2 3">
    <name type="scientific">Strongylus vulgaris</name>
    <name type="common">Blood worm</name>
    <dbReference type="NCBI Taxonomy" id="40348"/>
    <lineage>
        <taxon>Eukaryota</taxon>
        <taxon>Metazoa</taxon>
        <taxon>Ecdysozoa</taxon>
        <taxon>Nematoda</taxon>
        <taxon>Chromadorea</taxon>
        <taxon>Rhabditida</taxon>
        <taxon>Rhabditina</taxon>
        <taxon>Rhabditomorpha</taxon>
        <taxon>Strongyloidea</taxon>
        <taxon>Strongylidae</taxon>
        <taxon>Strongylus</taxon>
    </lineage>
</organism>
<dbReference type="AlphaFoldDB" id="A0A3P7JG54"/>
<name>A0A3P7JG54_STRVU</name>
<feature type="chain" id="PRO_5017980849" description="Secreted protein" evidence="1">
    <location>
        <begin position="25"/>
        <end position="67"/>
    </location>
</feature>